<comment type="similarity">
    <text evidence="1">Belongs to the N-acylglucosamine 2-epimerase family.</text>
</comment>
<dbReference type="SUPFAM" id="SSF48208">
    <property type="entry name" value="Six-hairpin glycosidases"/>
    <property type="match status" value="1"/>
</dbReference>
<dbReference type="InterPro" id="IPR010819">
    <property type="entry name" value="AGE/CE"/>
</dbReference>
<organism evidence="3 4">
    <name type="scientific">Blastococcus jejuensis</name>
    <dbReference type="NCBI Taxonomy" id="351224"/>
    <lineage>
        <taxon>Bacteria</taxon>
        <taxon>Bacillati</taxon>
        <taxon>Actinomycetota</taxon>
        <taxon>Actinomycetes</taxon>
        <taxon>Geodermatophilales</taxon>
        <taxon>Geodermatophilaceae</taxon>
        <taxon>Blastococcus</taxon>
    </lineage>
</organism>
<dbReference type="RefSeq" id="WP_344687119.1">
    <property type="nucleotide sequence ID" value="NZ_BAAAVV010000001.1"/>
</dbReference>
<evidence type="ECO:0000313" key="4">
    <source>
        <dbReference type="Proteomes" id="UP001499924"/>
    </source>
</evidence>
<proteinExistence type="inferred from homology"/>
<accession>A0ABP6NU13</accession>
<comment type="caution">
    <text evidence="3">The sequence shown here is derived from an EMBL/GenBank/DDBJ whole genome shotgun (WGS) entry which is preliminary data.</text>
</comment>
<keyword evidence="2" id="KW-0413">Isomerase</keyword>
<name>A0ABP6NU13_9ACTN</name>
<dbReference type="EMBL" id="BAAAVV010000001">
    <property type="protein sequence ID" value="GAA3158128.1"/>
    <property type="molecule type" value="Genomic_DNA"/>
</dbReference>
<evidence type="ECO:0000313" key="3">
    <source>
        <dbReference type="EMBL" id="GAA3158128.1"/>
    </source>
</evidence>
<dbReference type="InterPro" id="IPR008928">
    <property type="entry name" value="6-hairpin_glycosidase_sf"/>
</dbReference>
<dbReference type="Gene3D" id="1.50.10.10">
    <property type="match status" value="1"/>
</dbReference>
<dbReference type="InterPro" id="IPR012341">
    <property type="entry name" value="6hp_glycosidase-like_sf"/>
</dbReference>
<dbReference type="Proteomes" id="UP001499924">
    <property type="component" value="Unassembled WGS sequence"/>
</dbReference>
<protein>
    <submittedName>
        <fullName evidence="3">AGE family epimerase/isomerase</fullName>
    </submittedName>
</protein>
<dbReference type="PANTHER" id="PTHR15108">
    <property type="entry name" value="N-ACYLGLUCOSAMINE-2-EPIMERASE"/>
    <property type="match status" value="1"/>
</dbReference>
<evidence type="ECO:0000256" key="1">
    <source>
        <dbReference type="ARBA" id="ARBA00008558"/>
    </source>
</evidence>
<evidence type="ECO:0000256" key="2">
    <source>
        <dbReference type="ARBA" id="ARBA00023235"/>
    </source>
</evidence>
<reference evidence="4" key="1">
    <citation type="journal article" date="2019" name="Int. J. Syst. Evol. Microbiol.">
        <title>The Global Catalogue of Microorganisms (GCM) 10K type strain sequencing project: providing services to taxonomists for standard genome sequencing and annotation.</title>
        <authorList>
            <consortium name="The Broad Institute Genomics Platform"/>
            <consortium name="The Broad Institute Genome Sequencing Center for Infectious Disease"/>
            <person name="Wu L."/>
            <person name="Ma J."/>
        </authorList>
    </citation>
    <scope>NUCLEOTIDE SEQUENCE [LARGE SCALE GENOMIC DNA]</scope>
    <source>
        <strain evidence="4">JCM 15614</strain>
    </source>
</reference>
<dbReference type="Pfam" id="PF07221">
    <property type="entry name" value="GlcNAc_2-epim"/>
    <property type="match status" value="1"/>
</dbReference>
<gene>
    <name evidence="3" type="ORF">GCM10010531_06910</name>
</gene>
<sequence length="387" mass="42523">MTDLDRLLAFAERSRLPEGGFGYLGDDGRVVGGRPVETWIVARMTHVFGLAHLLGRPGAGDLARHGVEALTEGPLHDSEHGGWRASTDDDTKAAYPHAFVVLAGSTAATAGVEGGRALLGEALAVWQDRFWDDDAGMAVEQWDRRWSRLSDYRGLNANMHGVEATLAAADALPVADQDGKRRLRQQARRTTERVLTEWGRDFRWRLPEHFFADWTPLPEYNRERPADPFRPYGVTVGHLFEWARLAVHVRAVTAQPPAWLSDGARNLFAVASTVSDGHAGFPYTLDWADRPVVGARMHWVHCEAIAAAHVLAEAFADEGYALLAEDWLDLGEQLFADPATGSWHHELTPAGDVGNGTWVGQPDAYHLAQMLLLAGRPVRGSVAEALR</sequence>
<keyword evidence="4" id="KW-1185">Reference proteome</keyword>